<evidence type="ECO:0000256" key="2">
    <source>
        <dbReference type="SAM" id="Phobius"/>
    </source>
</evidence>
<keyword evidence="2" id="KW-0472">Membrane</keyword>
<accession>A0AAU1U0B2</accession>
<dbReference type="AlphaFoldDB" id="A0AAU1U0B2"/>
<feature type="region of interest" description="Disordered" evidence="1">
    <location>
        <begin position="46"/>
        <end position="72"/>
    </location>
</feature>
<protein>
    <submittedName>
        <fullName evidence="3">Uncharacterized protein</fullName>
    </submittedName>
</protein>
<keyword evidence="2" id="KW-1133">Transmembrane helix</keyword>
<reference evidence="3" key="1">
    <citation type="submission" date="2022-10" db="EMBL/GenBank/DDBJ databases">
        <title>The complete genomes of actinobacterial strains from the NBC collection.</title>
        <authorList>
            <person name="Joergensen T.S."/>
            <person name="Alvarez Arevalo M."/>
            <person name="Sterndorff E.B."/>
            <person name="Faurdal D."/>
            <person name="Vuksanovic O."/>
            <person name="Mourched A.-S."/>
            <person name="Charusanti P."/>
            <person name="Shaw S."/>
            <person name="Blin K."/>
            <person name="Weber T."/>
        </authorList>
    </citation>
    <scope>NUCLEOTIDE SEQUENCE</scope>
    <source>
        <strain evidence="3">NBC_00119</strain>
    </source>
</reference>
<proteinExistence type="predicted"/>
<organism evidence="3">
    <name type="scientific">Streptomyces sp. NBC_00119</name>
    <dbReference type="NCBI Taxonomy" id="2975659"/>
    <lineage>
        <taxon>Bacteria</taxon>
        <taxon>Bacillati</taxon>
        <taxon>Actinomycetota</taxon>
        <taxon>Actinomycetes</taxon>
        <taxon>Kitasatosporales</taxon>
        <taxon>Streptomycetaceae</taxon>
        <taxon>Streptomyces</taxon>
    </lineage>
</organism>
<name>A0AAU1U0B2_9ACTN</name>
<evidence type="ECO:0000313" key="3">
    <source>
        <dbReference type="EMBL" id="WTS10032.1"/>
    </source>
</evidence>
<keyword evidence="2" id="KW-0812">Transmembrane</keyword>
<sequence>MTAVYGIAAAGADGSRVVVLALYRTALVVPVVMVLLGAVVSAFGLRGAGPAGGRRKGAAPTARDEVSDGAPS</sequence>
<gene>
    <name evidence="3" type="ORF">OHU69_02280</name>
</gene>
<evidence type="ECO:0000256" key="1">
    <source>
        <dbReference type="SAM" id="MobiDB-lite"/>
    </source>
</evidence>
<dbReference type="EMBL" id="CP108195">
    <property type="protein sequence ID" value="WTS10032.1"/>
    <property type="molecule type" value="Genomic_DNA"/>
</dbReference>
<feature type="transmembrane region" description="Helical" evidence="2">
    <location>
        <begin position="21"/>
        <end position="45"/>
    </location>
</feature>